<dbReference type="HOGENOM" id="CLU_1899797_0_0_1"/>
<gene>
    <name evidence="1" type="ORF">SELMODRAFT_438042</name>
</gene>
<reference evidence="1 2" key="1">
    <citation type="journal article" date="2011" name="Science">
        <title>The Selaginella genome identifies genetic changes associated with the evolution of vascular plants.</title>
        <authorList>
            <person name="Banks J.A."/>
            <person name="Nishiyama T."/>
            <person name="Hasebe M."/>
            <person name="Bowman J.L."/>
            <person name="Gribskov M."/>
            <person name="dePamphilis C."/>
            <person name="Albert V.A."/>
            <person name="Aono N."/>
            <person name="Aoyama T."/>
            <person name="Ambrose B.A."/>
            <person name="Ashton N.W."/>
            <person name="Axtell M.J."/>
            <person name="Barker E."/>
            <person name="Barker M.S."/>
            <person name="Bennetzen J.L."/>
            <person name="Bonawitz N.D."/>
            <person name="Chapple C."/>
            <person name="Cheng C."/>
            <person name="Correa L.G."/>
            <person name="Dacre M."/>
            <person name="DeBarry J."/>
            <person name="Dreyer I."/>
            <person name="Elias M."/>
            <person name="Engstrom E.M."/>
            <person name="Estelle M."/>
            <person name="Feng L."/>
            <person name="Finet C."/>
            <person name="Floyd S.K."/>
            <person name="Frommer W.B."/>
            <person name="Fujita T."/>
            <person name="Gramzow L."/>
            <person name="Gutensohn M."/>
            <person name="Harholt J."/>
            <person name="Hattori M."/>
            <person name="Heyl A."/>
            <person name="Hirai T."/>
            <person name="Hiwatashi Y."/>
            <person name="Ishikawa M."/>
            <person name="Iwata M."/>
            <person name="Karol K.G."/>
            <person name="Koehler B."/>
            <person name="Kolukisaoglu U."/>
            <person name="Kubo M."/>
            <person name="Kurata T."/>
            <person name="Lalonde S."/>
            <person name="Li K."/>
            <person name="Li Y."/>
            <person name="Litt A."/>
            <person name="Lyons E."/>
            <person name="Manning G."/>
            <person name="Maruyama T."/>
            <person name="Michael T.P."/>
            <person name="Mikami K."/>
            <person name="Miyazaki S."/>
            <person name="Morinaga S."/>
            <person name="Murata T."/>
            <person name="Mueller-Roeber B."/>
            <person name="Nelson D.R."/>
            <person name="Obara M."/>
            <person name="Oguri Y."/>
            <person name="Olmstead R.G."/>
            <person name="Onodera N."/>
            <person name="Petersen B.L."/>
            <person name="Pils B."/>
            <person name="Prigge M."/>
            <person name="Rensing S.A."/>
            <person name="Riano-Pachon D.M."/>
            <person name="Roberts A.W."/>
            <person name="Sato Y."/>
            <person name="Scheller H.V."/>
            <person name="Schulz B."/>
            <person name="Schulz C."/>
            <person name="Shakirov E.V."/>
            <person name="Shibagaki N."/>
            <person name="Shinohara N."/>
            <person name="Shippen D.E."/>
            <person name="Soerensen I."/>
            <person name="Sotooka R."/>
            <person name="Sugimoto N."/>
            <person name="Sugita M."/>
            <person name="Sumikawa N."/>
            <person name="Tanurdzic M."/>
            <person name="Theissen G."/>
            <person name="Ulvskov P."/>
            <person name="Wakazuki S."/>
            <person name="Weng J.K."/>
            <person name="Willats W.W."/>
            <person name="Wipf D."/>
            <person name="Wolf P.G."/>
            <person name="Yang L."/>
            <person name="Zimmer A.D."/>
            <person name="Zhu Q."/>
            <person name="Mitros T."/>
            <person name="Hellsten U."/>
            <person name="Loque D."/>
            <person name="Otillar R."/>
            <person name="Salamov A."/>
            <person name="Schmutz J."/>
            <person name="Shapiro H."/>
            <person name="Lindquist E."/>
            <person name="Lucas S."/>
            <person name="Rokhsar D."/>
            <person name="Grigoriev I.V."/>
        </authorList>
    </citation>
    <scope>NUCLEOTIDE SEQUENCE [LARGE SCALE GENOMIC DNA]</scope>
</reference>
<dbReference type="Gramene" id="EFJ37035">
    <property type="protein sequence ID" value="EFJ37035"/>
    <property type="gene ID" value="SELMODRAFT_438042"/>
</dbReference>
<evidence type="ECO:0000313" key="1">
    <source>
        <dbReference type="EMBL" id="EFJ37035.1"/>
    </source>
</evidence>
<evidence type="ECO:0000313" key="2">
    <source>
        <dbReference type="Proteomes" id="UP000001514"/>
    </source>
</evidence>
<name>D8QT15_SELML</name>
<dbReference type="InParanoid" id="D8QT15"/>
<dbReference type="KEGG" id="smo:SELMODRAFT_438042"/>
<organism evidence="2">
    <name type="scientific">Selaginella moellendorffii</name>
    <name type="common">Spikemoss</name>
    <dbReference type="NCBI Taxonomy" id="88036"/>
    <lineage>
        <taxon>Eukaryota</taxon>
        <taxon>Viridiplantae</taxon>
        <taxon>Streptophyta</taxon>
        <taxon>Embryophyta</taxon>
        <taxon>Tracheophyta</taxon>
        <taxon>Lycopodiopsida</taxon>
        <taxon>Selaginellales</taxon>
        <taxon>Selaginellaceae</taxon>
        <taxon>Selaginella</taxon>
    </lineage>
</organism>
<dbReference type="AlphaFoldDB" id="D8QT15"/>
<keyword evidence="2" id="KW-1185">Reference proteome</keyword>
<proteinExistence type="predicted"/>
<dbReference type="EMBL" id="GL377566">
    <property type="protein sequence ID" value="EFJ37035.1"/>
    <property type="molecule type" value="Genomic_DNA"/>
</dbReference>
<dbReference type="Proteomes" id="UP000001514">
    <property type="component" value="Unassembled WGS sequence"/>
</dbReference>
<accession>D8QT15</accession>
<sequence length="134" mass="14986">MGEGDGDLEALEEEVREMDARVKRMRSQGPARFKSLLQEHLVTLRPPPTLEPPLHTPYLDGVNGDLSAIQTRRLEALNSLPGLLERINKCTDDLSATLAKLKHKRSYDLVFELPHPTLPEEDGDGSLASRFFPT</sequence>
<protein>
    <submittedName>
        <fullName evidence="1">Uncharacterized protein</fullName>
    </submittedName>
</protein>